<gene>
    <name evidence="2" type="ORF">THITE_2109936</name>
</gene>
<protein>
    <submittedName>
        <fullName evidence="2">Uncharacterized protein</fullName>
    </submittedName>
</protein>
<dbReference type="HOGENOM" id="CLU_2428605_0_0_1"/>
<evidence type="ECO:0000313" key="3">
    <source>
        <dbReference type="Proteomes" id="UP000008181"/>
    </source>
</evidence>
<accession>G2QQW1</accession>
<dbReference type="EMBL" id="CP003009">
    <property type="protein sequence ID" value="AEO64120.1"/>
    <property type="molecule type" value="Genomic_DNA"/>
</dbReference>
<proteinExistence type="predicted"/>
<evidence type="ECO:0000313" key="2">
    <source>
        <dbReference type="EMBL" id="AEO64120.1"/>
    </source>
</evidence>
<feature type="compositionally biased region" description="Basic and acidic residues" evidence="1">
    <location>
        <begin position="1"/>
        <end position="12"/>
    </location>
</feature>
<feature type="region of interest" description="Disordered" evidence="1">
    <location>
        <begin position="1"/>
        <end position="30"/>
    </location>
</feature>
<dbReference type="KEGG" id="ttt:THITE_2109936"/>
<sequence length="91" mass="10242">MTSESLARRADAARGTPSPDEKGPWRPVGARNRFRLDSQSSRHRGNAPENLLVDLSHERSEGFLWRVLPLAALKLSSVEGSKVSLWFYCFD</sequence>
<keyword evidence="3" id="KW-1185">Reference proteome</keyword>
<dbReference type="RefSeq" id="XP_003650456.1">
    <property type="nucleotide sequence ID" value="XM_003650408.1"/>
</dbReference>
<organism evidence="2 3">
    <name type="scientific">Thermothielavioides terrestris (strain ATCC 38088 / NRRL 8126)</name>
    <name type="common">Thielavia terrestris</name>
    <dbReference type="NCBI Taxonomy" id="578455"/>
    <lineage>
        <taxon>Eukaryota</taxon>
        <taxon>Fungi</taxon>
        <taxon>Dikarya</taxon>
        <taxon>Ascomycota</taxon>
        <taxon>Pezizomycotina</taxon>
        <taxon>Sordariomycetes</taxon>
        <taxon>Sordariomycetidae</taxon>
        <taxon>Sordariales</taxon>
        <taxon>Chaetomiaceae</taxon>
        <taxon>Thermothielavioides</taxon>
        <taxon>Thermothielavioides terrestris</taxon>
    </lineage>
</organism>
<name>G2QQW1_THETT</name>
<dbReference type="AlphaFoldDB" id="G2QQW1"/>
<evidence type="ECO:0000256" key="1">
    <source>
        <dbReference type="SAM" id="MobiDB-lite"/>
    </source>
</evidence>
<reference evidence="2 3" key="1">
    <citation type="journal article" date="2011" name="Nat. Biotechnol.">
        <title>Comparative genomic analysis of the thermophilic biomass-degrading fungi Myceliophthora thermophila and Thielavia terrestris.</title>
        <authorList>
            <person name="Berka R.M."/>
            <person name="Grigoriev I.V."/>
            <person name="Otillar R."/>
            <person name="Salamov A."/>
            <person name="Grimwood J."/>
            <person name="Reid I."/>
            <person name="Ishmael N."/>
            <person name="John T."/>
            <person name="Darmond C."/>
            <person name="Moisan M.-C."/>
            <person name="Henrissat B."/>
            <person name="Coutinho P.M."/>
            <person name="Lombard V."/>
            <person name="Natvig D.O."/>
            <person name="Lindquist E."/>
            <person name="Schmutz J."/>
            <person name="Lucas S."/>
            <person name="Harris P."/>
            <person name="Powlowski J."/>
            <person name="Bellemare A."/>
            <person name="Taylor D."/>
            <person name="Butler G."/>
            <person name="de Vries R.P."/>
            <person name="Allijn I.E."/>
            <person name="van den Brink J."/>
            <person name="Ushinsky S."/>
            <person name="Storms R."/>
            <person name="Powell A.J."/>
            <person name="Paulsen I.T."/>
            <person name="Elbourne L.D.H."/>
            <person name="Baker S.E."/>
            <person name="Magnuson J."/>
            <person name="LaBoissiere S."/>
            <person name="Clutterbuck A.J."/>
            <person name="Martinez D."/>
            <person name="Wogulis M."/>
            <person name="de Leon A.L."/>
            <person name="Rey M.W."/>
            <person name="Tsang A."/>
        </authorList>
    </citation>
    <scope>NUCLEOTIDE SEQUENCE [LARGE SCALE GENOMIC DNA]</scope>
    <source>
        <strain evidence="3">ATCC 38088 / NRRL 8126</strain>
    </source>
</reference>
<dbReference type="Proteomes" id="UP000008181">
    <property type="component" value="Chromosome 1"/>
</dbReference>
<dbReference type="GeneID" id="11521297"/>